<dbReference type="SUPFAM" id="SSF53335">
    <property type="entry name" value="S-adenosyl-L-methionine-dependent methyltransferases"/>
    <property type="match status" value="1"/>
</dbReference>
<accession>A0A6N3SPE7</accession>
<keyword evidence="2" id="KW-0808">Transferase</keyword>
<evidence type="ECO:0000313" key="3">
    <source>
        <dbReference type="EMBL" id="GEL58313.1"/>
    </source>
</evidence>
<name>A0A0D6N3U5_9PROT</name>
<evidence type="ECO:0000313" key="5">
    <source>
        <dbReference type="Proteomes" id="UP000321891"/>
    </source>
</evidence>
<dbReference type="InterPro" id="IPR029063">
    <property type="entry name" value="SAM-dependent_MTases_sf"/>
</dbReference>
<dbReference type="Proteomes" id="UP000321891">
    <property type="component" value="Unassembled WGS sequence"/>
</dbReference>
<dbReference type="Pfam" id="PF08241">
    <property type="entry name" value="Methyltransf_11"/>
    <property type="match status" value="1"/>
</dbReference>
<reference evidence="3 5" key="2">
    <citation type="submission" date="2019-07" db="EMBL/GenBank/DDBJ databases">
        <title>Whole genome shotgun sequence of Acetobacter cibinongensis NBRC 16605.</title>
        <authorList>
            <person name="Hosoyama A."/>
            <person name="Uohara A."/>
            <person name="Ohji S."/>
            <person name="Ichikawa N."/>
        </authorList>
    </citation>
    <scope>NUCLEOTIDE SEQUENCE [LARGE SCALE GENOMIC DNA]</scope>
    <source>
        <strain evidence="3 5">NBRC 16605</strain>
    </source>
</reference>
<organism evidence="2 4">
    <name type="scientific">Acetobacter cibinongensis</name>
    <dbReference type="NCBI Taxonomy" id="146475"/>
    <lineage>
        <taxon>Bacteria</taxon>
        <taxon>Pseudomonadati</taxon>
        <taxon>Pseudomonadota</taxon>
        <taxon>Alphaproteobacteria</taxon>
        <taxon>Acetobacterales</taxon>
        <taxon>Acetobacteraceae</taxon>
        <taxon>Acetobacter</taxon>
    </lineage>
</organism>
<sequence>MNDVMPSMVPGFYRTHTGATCAALLRERLQWFWPDLRQQKILGIGYATPCLEAWRGRGALCVSALQPDYVLDGERGELPHQDYENILCADPALLPFQDDTFDRIVLLHAFRDEAHAMTVLRGASRVLRDDGRMLLITPSQWCGRLRQRRTPFAREPAFGARALGRIFDQTMLHTERRDEVLFLPAQWGCRSLQFGQVTDIAGKVLAPGLGSLSLIEVVKNSYSMLSMPVQARRRVWRKRFASVPEGCGKVPPPQS</sequence>
<keyword evidence="2" id="KW-0489">Methyltransferase</keyword>
<dbReference type="Gene3D" id="3.40.50.150">
    <property type="entry name" value="Vaccinia Virus protein VP39"/>
    <property type="match status" value="1"/>
</dbReference>
<dbReference type="InterPro" id="IPR013216">
    <property type="entry name" value="Methyltransf_11"/>
</dbReference>
<reference evidence="2 4" key="1">
    <citation type="submission" date="2012-11" db="EMBL/GenBank/DDBJ databases">
        <title>Whole genome sequence of Acetobacter cibinongensis 4H-1.</title>
        <authorList>
            <person name="Azuma Y."/>
            <person name="Higashiura N."/>
            <person name="Hirakawa H."/>
            <person name="Matsushita K."/>
        </authorList>
    </citation>
    <scope>NUCLEOTIDE SEQUENCE [LARGE SCALE GENOMIC DNA]</scope>
    <source>
        <strain evidence="2 4">4H-1</strain>
    </source>
</reference>
<dbReference type="AlphaFoldDB" id="A0A0D6N3U5"/>
<protein>
    <submittedName>
        <fullName evidence="2 3">Methyltransferase</fullName>
    </submittedName>
</protein>
<dbReference type="STRING" id="1231339.Abci_010_056"/>
<comment type="caution">
    <text evidence="2">The sequence shown here is derived from an EMBL/GenBank/DDBJ whole genome shotgun (WGS) entry which is preliminary data.</text>
</comment>
<dbReference type="Proteomes" id="UP000032671">
    <property type="component" value="Unassembled WGS sequence"/>
</dbReference>
<accession>A0A0D6N3U5</accession>
<evidence type="ECO:0000313" key="2">
    <source>
        <dbReference type="EMBL" id="GAN60191.1"/>
    </source>
</evidence>
<dbReference type="GO" id="GO:0008757">
    <property type="term" value="F:S-adenosylmethionine-dependent methyltransferase activity"/>
    <property type="evidence" value="ECO:0007669"/>
    <property type="project" value="InterPro"/>
</dbReference>
<keyword evidence="5" id="KW-1185">Reference proteome</keyword>
<feature type="domain" description="Methyltransferase type 11" evidence="1">
    <location>
        <begin position="78"/>
        <end position="134"/>
    </location>
</feature>
<evidence type="ECO:0000313" key="4">
    <source>
        <dbReference type="Proteomes" id="UP000032671"/>
    </source>
</evidence>
<dbReference type="EMBL" id="BJVU01000002">
    <property type="protein sequence ID" value="GEL58313.1"/>
    <property type="molecule type" value="Genomic_DNA"/>
</dbReference>
<dbReference type="GO" id="GO:0032259">
    <property type="term" value="P:methylation"/>
    <property type="evidence" value="ECO:0007669"/>
    <property type="project" value="UniProtKB-KW"/>
</dbReference>
<evidence type="ECO:0000259" key="1">
    <source>
        <dbReference type="Pfam" id="PF08241"/>
    </source>
</evidence>
<dbReference type="EMBL" id="BAMV01000010">
    <property type="protein sequence ID" value="GAN60191.1"/>
    <property type="molecule type" value="Genomic_DNA"/>
</dbReference>
<gene>
    <name evidence="2" type="ORF">Abci_010_056</name>
    <name evidence="3" type="ORF">ACI01nite_09150</name>
</gene>
<proteinExistence type="predicted"/>